<dbReference type="Proteomes" id="UP001552299">
    <property type="component" value="Unassembled WGS sequence"/>
</dbReference>
<evidence type="ECO:0000313" key="3">
    <source>
        <dbReference type="Proteomes" id="UP001552299"/>
    </source>
</evidence>
<dbReference type="AlphaFoldDB" id="A0ABD0UQC0"/>
<gene>
    <name evidence="2" type="ORF">M5K25_018356</name>
</gene>
<evidence type="ECO:0000313" key="2">
    <source>
        <dbReference type="EMBL" id="KAL0912388.1"/>
    </source>
</evidence>
<feature type="region of interest" description="Disordered" evidence="1">
    <location>
        <begin position="161"/>
        <end position="180"/>
    </location>
</feature>
<feature type="compositionally biased region" description="Low complexity" evidence="1">
    <location>
        <begin position="167"/>
        <end position="180"/>
    </location>
</feature>
<comment type="caution">
    <text evidence="2">The sequence shown here is derived from an EMBL/GenBank/DDBJ whole genome shotgun (WGS) entry which is preliminary data.</text>
</comment>
<sequence length="180" mass="20105">MERLFCADTGRENRLVYARVPRGPRRNTEQYRGPVPSDVEHFYWALDAFGVRTCHTWSKGHKKHTCQDAEQNLTIFHLKQMVGGVMIRPIKIPWICRPGPSLSLVYLVRGEFHHLALKLDGGGMDDGLDRDLMVPLSRAIVVPGLLSQRSTIGEHTVAGHNHNEVMPFGGESPGSEGPES</sequence>
<organism evidence="2 3">
    <name type="scientific">Dendrobium thyrsiflorum</name>
    <name type="common">Pinecone-like raceme dendrobium</name>
    <name type="synonym">Orchid</name>
    <dbReference type="NCBI Taxonomy" id="117978"/>
    <lineage>
        <taxon>Eukaryota</taxon>
        <taxon>Viridiplantae</taxon>
        <taxon>Streptophyta</taxon>
        <taxon>Embryophyta</taxon>
        <taxon>Tracheophyta</taxon>
        <taxon>Spermatophyta</taxon>
        <taxon>Magnoliopsida</taxon>
        <taxon>Liliopsida</taxon>
        <taxon>Asparagales</taxon>
        <taxon>Orchidaceae</taxon>
        <taxon>Epidendroideae</taxon>
        <taxon>Malaxideae</taxon>
        <taxon>Dendrobiinae</taxon>
        <taxon>Dendrobium</taxon>
    </lineage>
</organism>
<proteinExistence type="predicted"/>
<name>A0ABD0UQC0_DENTH</name>
<evidence type="ECO:0000256" key="1">
    <source>
        <dbReference type="SAM" id="MobiDB-lite"/>
    </source>
</evidence>
<accession>A0ABD0UQC0</accession>
<dbReference type="EMBL" id="JANQDX010000014">
    <property type="protein sequence ID" value="KAL0912388.1"/>
    <property type="molecule type" value="Genomic_DNA"/>
</dbReference>
<reference evidence="2 3" key="1">
    <citation type="journal article" date="2024" name="Plant Biotechnol. J.">
        <title>Dendrobium thyrsiflorum genome and its molecular insights into genes involved in important horticultural traits.</title>
        <authorList>
            <person name="Chen B."/>
            <person name="Wang J.Y."/>
            <person name="Zheng P.J."/>
            <person name="Li K.L."/>
            <person name="Liang Y.M."/>
            <person name="Chen X.F."/>
            <person name="Zhang C."/>
            <person name="Zhao X."/>
            <person name="He X."/>
            <person name="Zhang G.Q."/>
            <person name="Liu Z.J."/>
            <person name="Xu Q."/>
        </authorList>
    </citation>
    <scope>NUCLEOTIDE SEQUENCE [LARGE SCALE GENOMIC DNA]</scope>
    <source>
        <strain evidence="2">GZMU011</strain>
    </source>
</reference>
<protein>
    <submittedName>
        <fullName evidence="2">Uncharacterized protein</fullName>
    </submittedName>
</protein>
<keyword evidence="3" id="KW-1185">Reference proteome</keyword>